<dbReference type="Pfam" id="PF13469">
    <property type="entry name" value="Sulfotransfer_3"/>
    <property type="match status" value="1"/>
</dbReference>
<organism evidence="2 3">
    <name type="scientific">Chromatocurvus halotolerans</name>
    <dbReference type="NCBI Taxonomy" id="1132028"/>
    <lineage>
        <taxon>Bacteria</taxon>
        <taxon>Pseudomonadati</taxon>
        <taxon>Pseudomonadota</taxon>
        <taxon>Gammaproteobacteria</taxon>
        <taxon>Cellvibrionales</taxon>
        <taxon>Halieaceae</taxon>
        <taxon>Chromatocurvus</taxon>
    </lineage>
</organism>
<protein>
    <submittedName>
        <fullName evidence="2">Tetratricopeptide repeat protein</fullName>
    </submittedName>
</protein>
<dbReference type="InterPro" id="IPR019734">
    <property type="entry name" value="TPR_rpt"/>
</dbReference>
<gene>
    <name evidence="2" type="ORF">EV688_10811</name>
</gene>
<dbReference type="EMBL" id="SLWX01000008">
    <property type="protein sequence ID" value="TCO75445.1"/>
    <property type="molecule type" value="Genomic_DNA"/>
</dbReference>
<dbReference type="Gene3D" id="1.25.40.10">
    <property type="entry name" value="Tetratricopeptide repeat domain"/>
    <property type="match status" value="2"/>
</dbReference>
<dbReference type="Proteomes" id="UP000294980">
    <property type="component" value="Unassembled WGS sequence"/>
</dbReference>
<comment type="caution">
    <text evidence="2">The sequence shown here is derived from an EMBL/GenBank/DDBJ whole genome shotgun (WGS) entry which is preliminary data.</text>
</comment>
<dbReference type="PANTHER" id="PTHR12788:SF10">
    <property type="entry name" value="PROTEIN-TYROSINE SULFOTRANSFERASE"/>
    <property type="match status" value="1"/>
</dbReference>
<dbReference type="Gene3D" id="3.40.50.300">
    <property type="entry name" value="P-loop containing nucleotide triphosphate hydrolases"/>
    <property type="match status" value="1"/>
</dbReference>
<keyword evidence="1" id="KW-0808">Transferase</keyword>
<dbReference type="InterPro" id="IPR026634">
    <property type="entry name" value="TPST-like"/>
</dbReference>
<dbReference type="Pfam" id="PF13432">
    <property type="entry name" value="TPR_16"/>
    <property type="match status" value="2"/>
</dbReference>
<dbReference type="SMART" id="SM00028">
    <property type="entry name" value="TPR"/>
    <property type="match status" value="5"/>
</dbReference>
<evidence type="ECO:0000313" key="3">
    <source>
        <dbReference type="Proteomes" id="UP000294980"/>
    </source>
</evidence>
<evidence type="ECO:0000256" key="1">
    <source>
        <dbReference type="ARBA" id="ARBA00022679"/>
    </source>
</evidence>
<keyword evidence="3" id="KW-1185">Reference proteome</keyword>
<proteinExistence type="predicted"/>
<dbReference type="InterPro" id="IPR011990">
    <property type="entry name" value="TPR-like_helical_dom_sf"/>
</dbReference>
<dbReference type="SUPFAM" id="SSF48452">
    <property type="entry name" value="TPR-like"/>
    <property type="match status" value="1"/>
</dbReference>
<dbReference type="AlphaFoldDB" id="A0A4R2L875"/>
<dbReference type="SUPFAM" id="SSF52540">
    <property type="entry name" value="P-loop containing nucleoside triphosphate hydrolases"/>
    <property type="match status" value="1"/>
</dbReference>
<sequence length="674" mass="74698">MTAVSGAAATLDEAAVRSRMRAGDFSGALELLAPDEPGADSHRLYLAAVCYRFQGDSAQAENCLNRILAQDPEHGHALQERGHLCRDRGDADGALRAYAYACRANPSLVASFRGQLAILEARDNREAAARVRAQLAHLEDLPRPLVAVTDLLARGRLLQAETLCRRFLQESPRQVEGMRLLAEIGQRLGALEEAEFLLESAAMFEPENIAARIDYVRVLGRRQRFAAAREQAARLRGEHPGNPQLESLHAVQCLQAGDYDAALEGFAAVLEQMPGDPVTLTARGHALKTRGDGDDAVAAYRAALDSSRHYGEAWYSLANLKTYRFDDGDISSMSELLQDADLVTADRVFLCFALGKALEDRRDFADSFARYAEGNRLKRSASHYDADAVTRELAAQREYCSASLFSGLSGAGAPANDPIFIVGMPRAGSTLLEQILSSHSQVDGTQELPNVLAMSQQLRRRRVGDDVPGYPAVLEALKPDELRALGEQFLADTGIHRHGAPRFIDKMPNNFRHIGLIHLMLPNARIIDARREPMACGFSNFKQLFAEGQEFSYDLADTGRYYRDYVALMAHWDTVLPGKVLRVQHEDVLDDLEGQVRRMLDFLGLPFEESCLRYFETERAVRTPSSEQVRRPIYRDAKQQWHNYAAWLEPLRDALGESLVPATSTPDSPSADIH</sequence>
<accession>A0A4R2L875</accession>
<dbReference type="Pfam" id="PF14559">
    <property type="entry name" value="TPR_19"/>
    <property type="match status" value="1"/>
</dbReference>
<name>A0A4R2L875_9GAMM</name>
<evidence type="ECO:0000313" key="2">
    <source>
        <dbReference type="EMBL" id="TCO75445.1"/>
    </source>
</evidence>
<dbReference type="GO" id="GO:0008476">
    <property type="term" value="F:protein-tyrosine sulfotransferase activity"/>
    <property type="evidence" value="ECO:0007669"/>
    <property type="project" value="InterPro"/>
</dbReference>
<dbReference type="PANTHER" id="PTHR12788">
    <property type="entry name" value="PROTEIN-TYROSINE SULFOTRANSFERASE 2"/>
    <property type="match status" value="1"/>
</dbReference>
<dbReference type="InterPro" id="IPR027417">
    <property type="entry name" value="P-loop_NTPase"/>
</dbReference>
<reference evidence="2 3" key="1">
    <citation type="submission" date="2019-03" db="EMBL/GenBank/DDBJ databases">
        <title>Genomic Encyclopedia of Type Strains, Phase IV (KMG-IV): sequencing the most valuable type-strain genomes for metagenomic binning, comparative biology and taxonomic classification.</title>
        <authorList>
            <person name="Goeker M."/>
        </authorList>
    </citation>
    <scope>NUCLEOTIDE SEQUENCE [LARGE SCALE GENOMIC DNA]</scope>
    <source>
        <strain evidence="2 3">DSM 23344</strain>
    </source>
</reference>